<protein>
    <submittedName>
        <fullName evidence="2">Uncharacterized protein</fullName>
    </submittedName>
</protein>
<dbReference type="Proteomes" id="UP000244900">
    <property type="component" value="Chromosome"/>
</dbReference>
<gene>
    <name evidence="2" type="ORF">DDW44_14310</name>
</gene>
<organism evidence="2 3">
    <name type="scientific">Streptomyces tirandamycinicus</name>
    <dbReference type="NCBI Taxonomy" id="2174846"/>
    <lineage>
        <taxon>Bacteria</taxon>
        <taxon>Bacillati</taxon>
        <taxon>Actinomycetota</taxon>
        <taxon>Actinomycetes</taxon>
        <taxon>Kitasatosporales</taxon>
        <taxon>Streptomycetaceae</taxon>
        <taxon>Streptomyces</taxon>
    </lineage>
</organism>
<evidence type="ECO:0000313" key="2">
    <source>
        <dbReference type="EMBL" id="AWI29819.1"/>
    </source>
</evidence>
<keyword evidence="1" id="KW-0812">Transmembrane</keyword>
<name>A0A2S1STT3_9ACTN</name>
<dbReference type="KEGG" id="stir:DDW44_14310"/>
<evidence type="ECO:0000256" key="1">
    <source>
        <dbReference type="SAM" id="Phobius"/>
    </source>
</evidence>
<reference evidence="2 3" key="1">
    <citation type="submission" date="2018-05" db="EMBL/GenBank/DDBJ databases">
        <title>Complete genome sequence of sponge-derived Streptomyces sp. HNM0039.</title>
        <authorList>
            <person name="Huang X."/>
            <person name="Zhou S."/>
        </authorList>
    </citation>
    <scope>NUCLEOTIDE SEQUENCE [LARGE SCALE GENOMIC DNA]</scope>
    <source>
        <strain evidence="2 3">HNM0039</strain>
    </source>
</reference>
<dbReference type="AlphaFoldDB" id="A0A2S1STT3"/>
<proteinExistence type="predicted"/>
<accession>A0A2S1STT3</accession>
<feature type="transmembrane region" description="Helical" evidence="1">
    <location>
        <begin position="46"/>
        <end position="64"/>
    </location>
</feature>
<sequence length="86" mass="9347">MFDQRALGAHVGGLRPLPRLGCGRALGVTFTLGPDPLQFGLDPLDGLLAMATVAFLLAGLWQMTKRRPGAWSSLTSLTRRLSRTLW</sequence>
<evidence type="ECO:0000313" key="3">
    <source>
        <dbReference type="Proteomes" id="UP000244900"/>
    </source>
</evidence>
<keyword evidence="1" id="KW-0472">Membrane</keyword>
<keyword evidence="3" id="KW-1185">Reference proteome</keyword>
<keyword evidence="1" id="KW-1133">Transmembrane helix</keyword>
<dbReference type="EMBL" id="CP029188">
    <property type="protein sequence ID" value="AWI29819.1"/>
    <property type="molecule type" value="Genomic_DNA"/>
</dbReference>